<comment type="similarity">
    <text evidence="1">Belongs to the LovG family.</text>
</comment>
<dbReference type="SUPFAM" id="SSF53474">
    <property type="entry name" value="alpha/beta-Hydrolases"/>
    <property type="match status" value="1"/>
</dbReference>
<name>A0ABR3ZY21_9LECA</name>
<organism evidence="4 5">
    <name type="scientific">Stereocaulon virgatum</name>
    <dbReference type="NCBI Taxonomy" id="373712"/>
    <lineage>
        <taxon>Eukaryota</taxon>
        <taxon>Fungi</taxon>
        <taxon>Dikarya</taxon>
        <taxon>Ascomycota</taxon>
        <taxon>Pezizomycotina</taxon>
        <taxon>Lecanoromycetes</taxon>
        <taxon>OSLEUM clade</taxon>
        <taxon>Lecanoromycetidae</taxon>
        <taxon>Lecanorales</taxon>
        <taxon>Lecanorineae</taxon>
        <taxon>Stereocaulaceae</taxon>
        <taxon>Stereocaulon</taxon>
    </lineage>
</organism>
<accession>A0ABR3ZY21</accession>
<evidence type="ECO:0000256" key="1">
    <source>
        <dbReference type="ARBA" id="ARBA00005863"/>
    </source>
</evidence>
<dbReference type="InterPro" id="IPR050593">
    <property type="entry name" value="LovG"/>
</dbReference>
<gene>
    <name evidence="4" type="ORF">N7G274_009724</name>
</gene>
<evidence type="ECO:0000313" key="5">
    <source>
        <dbReference type="Proteomes" id="UP001590950"/>
    </source>
</evidence>
<dbReference type="Gene3D" id="3.40.50.1820">
    <property type="entry name" value="alpha/beta hydrolase"/>
    <property type="match status" value="1"/>
</dbReference>
<sequence>MSTASHHPDLSLPRVLCLHGGGTNARIFRAQCRVLERSLSSTFRLCYAQAPFTSQPGSDVTAVYKSFGPFRAWLRWRPDDPELDNVSAVTLIENAVRDAIKEDDEMGGRGAWIAVLGFSQGAKIGASLLFDQQLRAELGMSRRNGWPEFKFGVLLAGRDPLVSLSPELGTLPGMAEASSFTVLSPSEERDSPPMERLLTVPTLHVHGLDDPGLELHRKLLSRCCDAKSVRLIQWEGEHRVPIKTNDISVLINAILAIARETGAIDESDLIDGYLSR</sequence>
<proteinExistence type="inferred from homology"/>
<dbReference type="Pfam" id="PF03959">
    <property type="entry name" value="FSH1"/>
    <property type="match status" value="1"/>
</dbReference>
<dbReference type="InterPro" id="IPR029058">
    <property type="entry name" value="AB_hydrolase_fold"/>
</dbReference>
<dbReference type="PANTHER" id="PTHR48070">
    <property type="entry name" value="ESTERASE OVCA2"/>
    <property type="match status" value="1"/>
</dbReference>
<dbReference type="EMBL" id="JBEFKJ010000040">
    <property type="protein sequence ID" value="KAL2037444.1"/>
    <property type="molecule type" value="Genomic_DNA"/>
</dbReference>
<dbReference type="Proteomes" id="UP001590950">
    <property type="component" value="Unassembled WGS sequence"/>
</dbReference>
<keyword evidence="5" id="KW-1185">Reference proteome</keyword>
<evidence type="ECO:0000259" key="3">
    <source>
        <dbReference type="Pfam" id="PF03959"/>
    </source>
</evidence>
<reference evidence="4 5" key="1">
    <citation type="submission" date="2024-09" db="EMBL/GenBank/DDBJ databases">
        <title>Rethinking Asexuality: The Enigmatic Case of Functional Sexual Genes in Lepraria (Stereocaulaceae).</title>
        <authorList>
            <person name="Doellman M."/>
            <person name="Sun Y."/>
            <person name="Barcenas-Pena A."/>
            <person name="Lumbsch H.T."/>
            <person name="Grewe F."/>
        </authorList>
    </citation>
    <scope>NUCLEOTIDE SEQUENCE [LARGE SCALE GENOMIC DNA]</scope>
    <source>
        <strain evidence="4 5">Mercado 3170</strain>
    </source>
</reference>
<comment type="caution">
    <text evidence="4">The sequence shown here is derived from an EMBL/GenBank/DDBJ whole genome shotgun (WGS) entry which is preliminary data.</text>
</comment>
<evidence type="ECO:0000256" key="2">
    <source>
        <dbReference type="ARBA" id="ARBA00022801"/>
    </source>
</evidence>
<feature type="domain" description="Serine hydrolase" evidence="3">
    <location>
        <begin position="13"/>
        <end position="246"/>
    </location>
</feature>
<dbReference type="PANTHER" id="PTHR48070:SF3">
    <property type="entry name" value="ESTERASE DBAE-RELATED"/>
    <property type="match status" value="1"/>
</dbReference>
<dbReference type="InterPro" id="IPR005645">
    <property type="entry name" value="FSH-like_dom"/>
</dbReference>
<keyword evidence="2" id="KW-0378">Hydrolase</keyword>
<protein>
    <recommendedName>
        <fullName evidence="3">Serine hydrolase domain-containing protein</fullName>
    </recommendedName>
</protein>
<evidence type="ECO:0000313" key="4">
    <source>
        <dbReference type="EMBL" id="KAL2037444.1"/>
    </source>
</evidence>